<dbReference type="EC" id="1.1.1.344" evidence="2"/>
<dbReference type="InterPro" id="IPR036291">
    <property type="entry name" value="NAD(P)-bd_dom_sf"/>
</dbReference>
<dbReference type="InterPro" id="IPR050177">
    <property type="entry name" value="Lipid_A_modif_metabolic_enz"/>
</dbReference>
<name>A0ABU0KMW7_9ACTN</name>
<keyword evidence="2" id="KW-0560">Oxidoreductase</keyword>
<gene>
    <name evidence="2" type="ORF">QO019_004381</name>
</gene>
<sequence>MNVVVLGASGFLGRHVCHALREAGEQVVAVPGRGPGGLDLLTAGSERIAALVTEAGADAVVNAAGRAWNADEREMHAGNAELPAVVAHALALTPRPPRTVQLGSVHEYGAGTAGASTHESSEPQPVTPYGRTKLLGTLAVLDASRAGGPPAVVLRIANVCGPGTHPGSLLGSVAARLAGPVRDRPLSSGPAELRLPALRAWRDFVDVRDVADAVVRAVRADAGDVVGEVINIGSGTAVHTRELVHRLVALSELPVRIVEETPSGGHARSDTEWLQLDVARAANVLGWEPRRSLDQSLRDLLAAVSPPISTPGRNRR</sequence>
<dbReference type="GO" id="GO:0016491">
    <property type="term" value="F:oxidoreductase activity"/>
    <property type="evidence" value="ECO:0007669"/>
    <property type="project" value="UniProtKB-KW"/>
</dbReference>
<dbReference type="InterPro" id="IPR001509">
    <property type="entry name" value="Epimerase_deHydtase"/>
</dbReference>
<evidence type="ECO:0000313" key="3">
    <source>
        <dbReference type="Proteomes" id="UP001236795"/>
    </source>
</evidence>
<protein>
    <submittedName>
        <fullName evidence="2">dTDP-6-deoxy-L-talose 4-dehydrogenase [NAD(P)+]</fullName>
        <ecNumber evidence="2">1.1.1.344</ecNumber>
    </submittedName>
</protein>
<dbReference type="Proteomes" id="UP001236795">
    <property type="component" value="Unassembled WGS sequence"/>
</dbReference>
<reference evidence="2 3" key="1">
    <citation type="submission" date="2023-07" db="EMBL/GenBank/DDBJ databases">
        <title>Genomic Encyclopedia of Type Strains, Phase IV (KMG-IV): sequencing the most valuable type-strain genomes for metagenomic binning, comparative biology and taxonomic classification.</title>
        <authorList>
            <person name="Goeker M."/>
        </authorList>
    </citation>
    <scope>NUCLEOTIDE SEQUENCE [LARGE SCALE GENOMIC DNA]</scope>
    <source>
        <strain evidence="2 3">DSM 40573</strain>
    </source>
</reference>
<dbReference type="RefSeq" id="WP_037953460.1">
    <property type="nucleotide sequence ID" value="NZ_JAUSWC010000016.1"/>
</dbReference>
<dbReference type="SUPFAM" id="SSF51735">
    <property type="entry name" value="NAD(P)-binding Rossmann-fold domains"/>
    <property type="match status" value="1"/>
</dbReference>
<dbReference type="Pfam" id="PF01370">
    <property type="entry name" value="Epimerase"/>
    <property type="match status" value="1"/>
</dbReference>
<accession>A0ABU0KMW7</accession>
<dbReference type="EMBL" id="JAUSWC010000016">
    <property type="protein sequence ID" value="MDQ0489504.1"/>
    <property type="molecule type" value="Genomic_DNA"/>
</dbReference>
<evidence type="ECO:0000313" key="2">
    <source>
        <dbReference type="EMBL" id="MDQ0489504.1"/>
    </source>
</evidence>
<feature type="domain" description="NAD-dependent epimerase/dehydratase" evidence="1">
    <location>
        <begin position="3"/>
        <end position="233"/>
    </location>
</feature>
<dbReference type="PANTHER" id="PTHR43245:SF13">
    <property type="entry name" value="UDP-D-APIOSE_UDP-D-XYLOSE SYNTHASE 2"/>
    <property type="match status" value="1"/>
</dbReference>
<organism evidence="2 3">
    <name type="scientific">Streptomyces thermodiastaticus</name>
    <dbReference type="NCBI Taxonomy" id="44061"/>
    <lineage>
        <taxon>Bacteria</taxon>
        <taxon>Bacillati</taxon>
        <taxon>Actinomycetota</taxon>
        <taxon>Actinomycetes</taxon>
        <taxon>Kitasatosporales</taxon>
        <taxon>Streptomycetaceae</taxon>
        <taxon>Streptomyces</taxon>
    </lineage>
</organism>
<proteinExistence type="predicted"/>
<evidence type="ECO:0000259" key="1">
    <source>
        <dbReference type="Pfam" id="PF01370"/>
    </source>
</evidence>
<dbReference type="Gene3D" id="3.40.50.720">
    <property type="entry name" value="NAD(P)-binding Rossmann-like Domain"/>
    <property type="match status" value="1"/>
</dbReference>
<dbReference type="PANTHER" id="PTHR43245">
    <property type="entry name" value="BIFUNCTIONAL POLYMYXIN RESISTANCE PROTEIN ARNA"/>
    <property type="match status" value="1"/>
</dbReference>
<keyword evidence="3" id="KW-1185">Reference proteome</keyword>
<comment type="caution">
    <text evidence="2">The sequence shown here is derived from an EMBL/GenBank/DDBJ whole genome shotgun (WGS) entry which is preliminary data.</text>
</comment>